<dbReference type="CDD" id="cd01335">
    <property type="entry name" value="Radical_SAM"/>
    <property type="match status" value="1"/>
</dbReference>
<feature type="compositionally biased region" description="Basic and acidic residues" evidence="7">
    <location>
        <begin position="317"/>
        <end position="342"/>
    </location>
</feature>
<dbReference type="PANTHER" id="PTHR11228">
    <property type="entry name" value="RADICAL SAM DOMAIN PROTEIN"/>
    <property type="match status" value="1"/>
</dbReference>
<feature type="region of interest" description="Disordered" evidence="7">
    <location>
        <begin position="302"/>
        <end position="342"/>
    </location>
</feature>
<name>A0ABZ1YWB6_9NOCA</name>
<dbReference type="PIRSF" id="PIRSF037420">
    <property type="entry name" value="PQQ_syn_pqqE"/>
    <property type="match status" value="1"/>
</dbReference>
<keyword evidence="2" id="KW-0004">4Fe-4S</keyword>
<evidence type="ECO:0000256" key="5">
    <source>
        <dbReference type="ARBA" id="ARBA00023004"/>
    </source>
</evidence>
<sequence>MIDNTSETVAAPTCLTWELTHACDLSCIHCSSSSRGRDPRELSTGECKALIDEFERMRICRVDIGGGEPTARPDFWELVDYTTAKHIGVKFSTNGIRITPHAARRIAGNGSIDVQICLDGATEAVNDAVRGTGAYRAAVRAMELLASSGVYGFELSVAVSRHNVGHLDALSAIADMFGARLRLNPLRPSGRGTDTWDELHPTADQRRMLDDWLREHDVDGLTGDSFFQLSGYGESLPGSSVHGAGPVMCLIDPVGDVYGLADHDRYRVGNIRAAGGFEPIWHNSELFTELRRPQSSGTYAEHIGGHGDSAPAGIDRLAAKPSEDYSHRHRPVVEHPAVRRSA</sequence>
<dbReference type="SFLD" id="SFLDG01386">
    <property type="entry name" value="main_SPASM_domain-containing"/>
    <property type="match status" value="1"/>
</dbReference>
<dbReference type="Proteomes" id="UP001432062">
    <property type="component" value="Chromosome"/>
</dbReference>
<evidence type="ECO:0000256" key="7">
    <source>
        <dbReference type="SAM" id="MobiDB-lite"/>
    </source>
</evidence>
<keyword evidence="3" id="KW-0949">S-adenosyl-L-methionine</keyword>
<dbReference type="InterPro" id="IPR017200">
    <property type="entry name" value="PqqE-like"/>
</dbReference>
<evidence type="ECO:0000256" key="2">
    <source>
        <dbReference type="ARBA" id="ARBA00022485"/>
    </source>
</evidence>
<keyword evidence="10" id="KW-1185">Reference proteome</keyword>
<dbReference type="SFLD" id="SFLDS00029">
    <property type="entry name" value="Radical_SAM"/>
    <property type="match status" value="1"/>
</dbReference>
<reference evidence="9" key="1">
    <citation type="submission" date="2022-10" db="EMBL/GenBank/DDBJ databases">
        <title>The complete genomes of actinobacterial strains from the NBC collection.</title>
        <authorList>
            <person name="Joergensen T.S."/>
            <person name="Alvarez Arevalo M."/>
            <person name="Sterndorff E.B."/>
            <person name="Faurdal D."/>
            <person name="Vuksanovic O."/>
            <person name="Mourched A.-S."/>
            <person name="Charusanti P."/>
            <person name="Shaw S."/>
            <person name="Blin K."/>
            <person name="Weber T."/>
        </authorList>
    </citation>
    <scope>NUCLEOTIDE SEQUENCE</scope>
    <source>
        <strain evidence="9">NBC_01482</strain>
    </source>
</reference>
<dbReference type="Gene3D" id="3.20.20.70">
    <property type="entry name" value="Aldolase class I"/>
    <property type="match status" value="1"/>
</dbReference>
<protein>
    <submittedName>
        <fullName evidence="9">Mycofactocin radical SAM maturase</fullName>
    </submittedName>
</protein>
<dbReference type="PANTHER" id="PTHR11228:SF7">
    <property type="entry name" value="PQQA PEPTIDE CYCLASE"/>
    <property type="match status" value="1"/>
</dbReference>
<dbReference type="NCBIfam" id="TIGR03962">
    <property type="entry name" value="mycofact_rSAM"/>
    <property type="match status" value="1"/>
</dbReference>
<keyword evidence="5" id="KW-0408">Iron</keyword>
<proteinExistence type="predicted"/>
<dbReference type="InterPro" id="IPR007197">
    <property type="entry name" value="rSAM"/>
</dbReference>
<evidence type="ECO:0000256" key="1">
    <source>
        <dbReference type="ARBA" id="ARBA00001966"/>
    </source>
</evidence>
<evidence type="ECO:0000256" key="6">
    <source>
        <dbReference type="ARBA" id="ARBA00023014"/>
    </source>
</evidence>
<dbReference type="RefSeq" id="WP_329411584.1">
    <property type="nucleotide sequence ID" value="NZ_CP109441.1"/>
</dbReference>
<dbReference type="InterPro" id="IPR023913">
    <property type="entry name" value="MftC"/>
</dbReference>
<gene>
    <name evidence="9" type="primary">mftC</name>
    <name evidence="9" type="ORF">OG563_04535</name>
</gene>
<dbReference type="PROSITE" id="PS51918">
    <property type="entry name" value="RADICAL_SAM"/>
    <property type="match status" value="1"/>
</dbReference>
<dbReference type="SUPFAM" id="SSF102114">
    <property type="entry name" value="Radical SAM enzymes"/>
    <property type="match status" value="1"/>
</dbReference>
<dbReference type="SFLD" id="SFLDG01067">
    <property type="entry name" value="SPASM/twitch_domain_containing"/>
    <property type="match status" value="1"/>
</dbReference>
<keyword evidence="6" id="KW-0411">Iron-sulfur</keyword>
<dbReference type="InterPro" id="IPR050377">
    <property type="entry name" value="Radical_SAM_PqqE_MftC-like"/>
</dbReference>
<evidence type="ECO:0000256" key="4">
    <source>
        <dbReference type="ARBA" id="ARBA00022723"/>
    </source>
</evidence>
<keyword evidence="4" id="KW-0479">Metal-binding</keyword>
<accession>A0ABZ1YWB6</accession>
<comment type="cofactor">
    <cofactor evidence="1">
        <name>[4Fe-4S] cluster</name>
        <dbReference type="ChEBI" id="CHEBI:49883"/>
    </cofactor>
</comment>
<dbReference type="Pfam" id="PF04055">
    <property type="entry name" value="Radical_SAM"/>
    <property type="match status" value="1"/>
</dbReference>
<evidence type="ECO:0000259" key="8">
    <source>
        <dbReference type="PROSITE" id="PS51918"/>
    </source>
</evidence>
<evidence type="ECO:0000256" key="3">
    <source>
        <dbReference type="ARBA" id="ARBA00022691"/>
    </source>
</evidence>
<dbReference type="InterPro" id="IPR058240">
    <property type="entry name" value="rSAM_sf"/>
</dbReference>
<evidence type="ECO:0000313" key="9">
    <source>
        <dbReference type="EMBL" id="WUV47514.1"/>
    </source>
</evidence>
<dbReference type="EMBL" id="CP109441">
    <property type="protein sequence ID" value="WUV47514.1"/>
    <property type="molecule type" value="Genomic_DNA"/>
</dbReference>
<dbReference type="InterPro" id="IPR013785">
    <property type="entry name" value="Aldolase_TIM"/>
</dbReference>
<feature type="domain" description="Radical SAM core" evidence="8">
    <location>
        <begin position="9"/>
        <end position="219"/>
    </location>
</feature>
<organism evidence="9 10">
    <name type="scientific">Nocardia vinacea</name>
    <dbReference type="NCBI Taxonomy" id="96468"/>
    <lineage>
        <taxon>Bacteria</taxon>
        <taxon>Bacillati</taxon>
        <taxon>Actinomycetota</taxon>
        <taxon>Actinomycetes</taxon>
        <taxon>Mycobacteriales</taxon>
        <taxon>Nocardiaceae</taxon>
        <taxon>Nocardia</taxon>
    </lineage>
</organism>
<evidence type="ECO:0000313" key="10">
    <source>
        <dbReference type="Proteomes" id="UP001432062"/>
    </source>
</evidence>